<dbReference type="Pfam" id="PF23183">
    <property type="entry name" value="bHLH_NPAS4"/>
    <property type="match status" value="1"/>
</dbReference>
<keyword evidence="2" id="KW-0805">Transcription regulation</keyword>
<dbReference type="AlphaFoldDB" id="A0A665WNP7"/>
<dbReference type="Ensembl" id="ENSENLT00000046235.1">
    <property type="protein sequence ID" value="ENSENLP00000045117.1"/>
    <property type="gene ID" value="ENSENLG00000019207.1"/>
</dbReference>
<feature type="region of interest" description="Disordered" evidence="6">
    <location>
        <begin position="296"/>
        <end position="337"/>
    </location>
</feature>
<accession>A0A665WNP7</accession>
<name>A0A665WNP7_ECHNA</name>
<feature type="domain" description="PAS" evidence="7">
    <location>
        <begin position="201"/>
        <end position="237"/>
    </location>
</feature>
<evidence type="ECO:0000256" key="4">
    <source>
        <dbReference type="ARBA" id="ARBA00023163"/>
    </source>
</evidence>
<dbReference type="Gene3D" id="3.30.450.20">
    <property type="entry name" value="PAS domain"/>
    <property type="match status" value="2"/>
</dbReference>
<dbReference type="SMART" id="SM00091">
    <property type="entry name" value="PAS"/>
    <property type="match status" value="2"/>
</dbReference>
<proteinExistence type="predicted"/>
<reference evidence="8" key="1">
    <citation type="submission" date="2021-04" db="EMBL/GenBank/DDBJ databases">
        <authorList>
            <consortium name="Wellcome Sanger Institute Data Sharing"/>
        </authorList>
    </citation>
    <scope>NUCLEOTIDE SEQUENCE [LARGE SCALE GENOMIC DNA]</scope>
</reference>
<reference evidence="8" key="3">
    <citation type="submission" date="2025-09" db="UniProtKB">
        <authorList>
            <consortium name="Ensembl"/>
        </authorList>
    </citation>
    <scope>IDENTIFICATION</scope>
</reference>
<reference evidence="8" key="2">
    <citation type="submission" date="2025-08" db="UniProtKB">
        <authorList>
            <consortium name="Ensembl"/>
        </authorList>
    </citation>
    <scope>IDENTIFICATION</scope>
</reference>
<sequence>TSSAAMVSHRSTKGASKARRDHINYEIRNMRSLLPISLEDQERLSYLHSMAAICTYIRKSVLLQGKCPLCIHVAFLQALHGFILVTTAQGRLVYVSENVSEYLGLSMIDVLQGDTVYEMVERSDVGTVKSNLDVEYNSSSERSFVCCMQTSKAFKLRHGSICSMLVRGSFRSFPPRSGPPPLLCSLAGPGAAVRGALAVYYLGYSAEELIGRSWYSLVHPEDLSSSADSHRSLMQTDEVFRVQMVLRLQRQDLTWTWIYTEANRDSACQSQISAGENQHRCLQAIISGKYLPFSSSTGSPLSNSQHSSRGDSSPPPLGDSSALFTPPYSPPSPTSALQQEELGRDLLIDVHGYTDQLLSSPEGSPSYYAYPEGGLTCHHSPTAAERGAFGVLTASSPLSSSSPSYDFQACASDARLVPDCLSVSDMCGSPSDCAHHVPQHVLPIHPSLLTPDQSPTSSEPPRYDEREQAEISILAQQISSLASSFDMYHTLNPSACDWPPDPPLLPPKRELVLDDGVFDSILKDLDMVGGKSKHTDLTLLT</sequence>
<evidence type="ECO:0000256" key="2">
    <source>
        <dbReference type="ARBA" id="ARBA00023015"/>
    </source>
</evidence>
<keyword evidence="4" id="KW-0804">Transcription</keyword>
<dbReference type="GO" id="GO:0000981">
    <property type="term" value="F:DNA-binding transcription factor activity, RNA polymerase II-specific"/>
    <property type="evidence" value="ECO:0007669"/>
    <property type="project" value="TreeGrafter"/>
</dbReference>
<dbReference type="CDD" id="cd00130">
    <property type="entry name" value="PAS"/>
    <property type="match status" value="2"/>
</dbReference>
<dbReference type="PANTHER" id="PTHR23043">
    <property type="entry name" value="HYPOXIA-INDUCIBLE FACTOR 1 ALPHA"/>
    <property type="match status" value="1"/>
</dbReference>
<feature type="domain" description="PAS" evidence="7">
    <location>
        <begin position="76"/>
        <end position="139"/>
    </location>
</feature>
<evidence type="ECO:0000313" key="9">
    <source>
        <dbReference type="Proteomes" id="UP000472264"/>
    </source>
</evidence>
<dbReference type="OMA" id="CHQSPSD"/>
<dbReference type="PANTHER" id="PTHR23043:SF37">
    <property type="entry name" value="NPAS4 PROTEIN"/>
    <property type="match status" value="1"/>
</dbReference>
<comment type="subcellular location">
    <subcellularLocation>
        <location evidence="1">Nucleus</location>
    </subcellularLocation>
</comment>
<evidence type="ECO:0000256" key="3">
    <source>
        <dbReference type="ARBA" id="ARBA00023125"/>
    </source>
</evidence>
<dbReference type="GO" id="GO:0005634">
    <property type="term" value="C:nucleus"/>
    <property type="evidence" value="ECO:0007669"/>
    <property type="project" value="UniProtKB-SubCell"/>
</dbReference>
<dbReference type="SUPFAM" id="SSF55785">
    <property type="entry name" value="PYP-like sensor domain (PAS domain)"/>
    <property type="match status" value="2"/>
</dbReference>
<dbReference type="PROSITE" id="PS50112">
    <property type="entry name" value="PAS"/>
    <property type="match status" value="2"/>
</dbReference>
<protein>
    <submittedName>
        <fullName evidence="8">Neuronal PAS domain protein 4 like</fullName>
    </submittedName>
</protein>
<dbReference type="GO" id="GO:0000977">
    <property type="term" value="F:RNA polymerase II transcription regulatory region sequence-specific DNA binding"/>
    <property type="evidence" value="ECO:0007669"/>
    <property type="project" value="TreeGrafter"/>
</dbReference>
<dbReference type="InterPro" id="IPR056192">
    <property type="entry name" value="bHLH_NPAS4"/>
</dbReference>
<evidence type="ECO:0000313" key="8">
    <source>
        <dbReference type="Ensembl" id="ENSENLP00000045117.1"/>
    </source>
</evidence>
<dbReference type="Proteomes" id="UP000472264">
    <property type="component" value="Chromosome 15"/>
</dbReference>
<keyword evidence="3" id="KW-0238">DNA-binding</keyword>
<dbReference type="InterPro" id="IPR013655">
    <property type="entry name" value="PAS_fold_3"/>
</dbReference>
<organism evidence="8 9">
    <name type="scientific">Echeneis naucrates</name>
    <name type="common">Live sharksucker</name>
    <dbReference type="NCBI Taxonomy" id="173247"/>
    <lineage>
        <taxon>Eukaryota</taxon>
        <taxon>Metazoa</taxon>
        <taxon>Chordata</taxon>
        <taxon>Craniata</taxon>
        <taxon>Vertebrata</taxon>
        <taxon>Euteleostomi</taxon>
        <taxon>Actinopterygii</taxon>
        <taxon>Neopterygii</taxon>
        <taxon>Teleostei</taxon>
        <taxon>Neoteleostei</taxon>
        <taxon>Acanthomorphata</taxon>
        <taxon>Carangaria</taxon>
        <taxon>Carangiformes</taxon>
        <taxon>Echeneidae</taxon>
        <taxon>Echeneis</taxon>
    </lineage>
</organism>
<dbReference type="InParanoid" id="A0A665WNP7"/>
<evidence type="ECO:0000256" key="5">
    <source>
        <dbReference type="ARBA" id="ARBA00023242"/>
    </source>
</evidence>
<dbReference type="Pfam" id="PF08447">
    <property type="entry name" value="PAS_3"/>
    <property type="match status" value="1"/>
</dbReference>
<dbReference type="InterPro" id="IPR035965">
    <property type="entry name" value="PAS-like_dom_sf"/>
</dbReference>
<evidence type="ECO:0000256" key="1">
    <source>
        <dbReference type="ARBA" id="ARBA00004123"/>
    </source>
</evidence>
<feature type="compositionally biased region" description="Polar residues" evidence="6">
    <location>
        <begin position="296"/>
        <end position="306"/>
    </location>
</feature>
<feature type="region of interest" description="Disordered" evidence="6">
    <location>
        <begin position="445"/>
        <end position="466"/>
    </location>
</feature>
<feature type="compositionally biased region" description="Polar residues" evidence="6">
    <location>
        <begin position="450"/>
        <end position="459"/>
    </location>
</feature>
<evidence type="ECO:0000256" key="6">
    <source>
        <dbReference type="SAM" id="MobiDB-lite"/>
    </source>
</evidence>
<evidence type="ECO:0000259" key="7">
    <source>
        <dbReference type="PROSITE" id="PS50112"/>
    </source>
</evidence>
<dbReference type="InterPro" id="IPR000014">
    <property type="entry name" value="PAS"/>
</dbReference>
<keyword evidence="5" id="KW-0539">Nucleus</keyword>
<keyword evidence="9" id="KW-1185">Reference proteome</keyword>